<proteinExistence type="evidence at transcript level"/>
<dbReference type="EMBL" id="GAPW01003305">
    <property type="protein sequence ID" value="JAC10293.1"/>
    <property type="molecule type" value="mRNA"/>
</dbReference>
<dbReference type="VEuPathDB" id="VectorBase:AALC636_020286"/>
<dbReference type="SUPFAM" id="SSF81383">
    <property type="entry name" value="F-box domain"/>
    <property type="match status" value="1"/>
</dbReference>
<evidence type="ECO:0000313" key="2">
    <source>
        <dbReference type="EMBL" id="JAC10293.1"/>
    </source>
</evidence>
<dbReference type="InterPro" id="IPR032675">
    <property type="entry name" value="LRR_dom_sf"/>
</dbReference>
<dbReference type="InterPro" id="IPR036047">
    <property type="entry name" value="F-box-like_dom_sf"/>
</dbReference>
<name>A0A023ELY0_AEDAL</name>
<sequence>MSDICDVSIEPTNNDSQLSDSFSDLCIYDLDEDSLLEVFRYLNFNQLLEASGVCLLFRQLARRCLRKIRHFELDYRAFMNDFHLPRIDVILGNIGPNLEAFKFSGGFIMNEDLKRTIVNDVALNCASLQHLTINYVELKAEHLVALKVLLSHLTGLDLGRCALQDDTFGPFIEAAAHLQTLAVPGNASLDGSFLDVWQSCTQLEQLDVSHCYSFSVGKMEAFLAKAVRLRAVDVTACTWLKKDKQVFNDCGRDVALGVELPVFNYFKAA</sequence>
<dbReference type="AlphaFoldDB" id="A0A023ELY0"/>
<dbReference type="Gene3D" id="3.80.10.10">
    <property type="entry name" value="Ribonuclease Inhibitor"/>
    <property type="match status" value="1"/>
</dbReference>
<dbReference type="InterPro" id="IPR001810">
    <property type="entry name" value="F-box_dom"/>
</dbReference>
<dbReference type="SUPFAM" id="SSF52047">
    <property type="entry name" value="RNI-like"/>
    <property type="match status" value="1"/>
</dbReference>
<dbReference type="VEuPathDB" id="VectorBase:AALF011619"/>
<protein>
    <recommendedName>
        <fullName evidence="1">F-box domain-containing protein</fullName>
    </recommendedName>
</protein>
<organism evidence="2">
    <name type="scientific">Aedes albopictus</name>
    <name type="common">Asian tiger mosquito</name>
    <name type="synonym">Stegomyia albopicta</name>
    <dbReference type="NCBI Taxonomy" id="7160"/>
    <lineage>
        <taxon>Eukaryota</taxon>
        <taxon>Metazoa</taxon>
        <taxon>Ecdysozoa</taxon>
        <taxon>Arthropoda</taxon>
        <taxon>Hexapoda</taxon>
        <taxon>Insecta</taxon>
        <taxon>Pterygota</taxon>
        <taxon>Neoptera</taxon>
        <taxon>Endopterygota</taxon>
        <taxon>Diptera</taxon>
        <taxon>Nematocera</taxon>
        <taxon>Culicoidea</taxon>
        <taxon>Culicidae</taxon>
        <taxon>Culicinae</taxon>
        <taxon>Aedini</taxon>
        <taxon>Aedes</taxon>
        <taxon>Stegomyia</taxon>
    </lineage>
</organism>
<accession>A0A023ELY0</accession>
<evidence type="ECO:0000259" key="1">
    <source>
        <dbReference type="Pfam" id="PF00646"/>
    </source>
</evidence>
<reference evidence="2" key="1">
    <citation type="journal article" date="2014" name="PLoS Negl. Trop. Dis.">
        <title>Identification and characterization of seminal fluid proteins in the Asian tiger mosquito, Aedes albopictus.</title>
        <authorList>
            <person name="Boes K.E."/>
            <person name="Ribeiro J.M."/>
            <person name="Wong A."/>
            <person name="Harrington L.C."/>
            <person name="Wolfner M.F."/>
            <person name="Sirot L.K."/>
        </authorList>
    </citation>
    <scope>NUCLEOTIDE SEQUENCE</scope>
    <source>
        <tissue evidence="2">Reproductive organs</tissue>
    </source>
</reference>
<feature type="domain" description="F-box" evidence="1">
    <location>
        <begin position="28"/>
        <end position="67"/>
    </location>
</feature>
<dbReference type="Pfam" id="PF00646">
    <property type="entry name" value="F-box"/>
    <property type="match status" value="1"/>
</dbReference>